<feature type="transmembrane region" description="Helical" evidence="1">
    <location>
        <begin position="413"/>
        <end position="438"/>
    </location>
</feature>
<reference evidence="2" key="1">
    <citation type="submission" date="2020-04" db="EMBL/GenBank/DDBJ databases">
        <authorList>
            <person name="Zhang T."/>
        </authorList>
    </citation>
    <scope>NUCLEOTIDE SEQUENCE</scope>
    <source>
        <strain evidence="2">HKST-UBA80</strain>
    </source>
</reference>
<feature type="transmembrane region" description="Helical" evidence="1">
    <location>
        <begin position="381"/>
        <end position="401"/>
    </location>
</feature>
<feature type="transmembrane region" description="Helical" evidence="1">
    <location>
        <begin position="352"/>
        <end position="369"/>
    </location>
</feature>
<name>A0A955E0I0_UNCKA</name>
<evidence type="ECO:0000256" key="1">
    <source>
        <dbReference type="SAM" id="Phobius"/>
    </source>
</evidence>
<protein>
    <recommendedName>
        <fullName evidence="4">Glycosyltransferase RgtA/B/C/D-like domain-containing protein</fullName>
    </recommendedName>
</protein>
<feature type="transmembrane region" description="Helical" evidence="1">
    <location>
        <begin position="322"/>
        <end position="340"/>
    </location>
</feature>
<dbReference type="AlphaFoldDB" id="A0A955E0I0"/>
<evidence type="ECO:0000313" key="3">
    <source>
        <dbReference type="Proteomes" id="UP000714817"/>
    </source>
</evidence>
<proteinExistence type="predicted"/>
<dbReference type="EMBL" id="JAGQNY010000003">
    <property type="protein sequence ID" value="MCA9301901.1"/>
    <property type="molecule type" value="Genomic_DNA"/>
</dbReference>
<feature type="transmembrane region" description="Helical" evidence="1">
    <location>
        <begin position="161"/>
        <end position="179"/>
    </location>
</feature>
<keyword evidence="1" id="KW-0472">Membrane</keyword>
<sequence length="484" mass="55681">MRFIKSFLLYTLLFFAPWVLLYRTGINPMPIQSEDTLPSIFTAVAISKERTLYLDSYYDMLVDSYPQPDDKQQELGLTPFYLKKALDNQSGQTHYLSAFPITPAITALPVFMPPLLLGMPVSWHNLYVLSHLSSALTMAAAGVVFLYLIERYYLPGMRKKAVFLTFIYLFCTINFAVVSQAMWQFGTLQLFSLLALLFFNRALEIEAPNLSAKGASSYFFNIFMSGMFFGLAFITRPTAVLPWFVLLIVIYFSKYKNLGMLLGSMFTFVFGLFPALGFLIFYTGKFYRSFANQGYVEQIDVGWKSQVVNGFFGLWVSPSKGILVYSPVFLFIFVSIFFLVRKIKNRNFSGMDYQYVAFISIVFMHTIVLGKWKHWYGGWSFGYRMASDVMPYMVLALIPFLTSTAKEKFRKPFYLLVCVSFAVQLMGLVFFDGIWHAAYDKGYSDTSWLWSIRDSEAAFNIRRMLVKIGYLERACEVCEPSVFE</sequence>
<comment type="caution">
    <text evidence="2">The sequence shown here is derived from an EMBL/GenBank/DDBJ whole genome shotgun (WGS) entry which is preliminary data.</text>
</comment>
<feature type="transmembrane region" description="Helical" evidence="1">
    <location>
        <begin position="126"/>
        <end position="149"/>
    </location>
</feature>
<feature type="transmembrane region" description="Helical" evidence="1">
    <location>
        <begin position="7"/>
        <end position="26"/>
    </location>
</feature>
<evidence type="ECO:0000313" key="2">
    <source>
        <dbReference type="EMBL" id="MCA9301901.1"/>
    </source>
</evidence>
<feature type="transmembrane region" description="Helical" evidence="1">
    <location>
        <begin position="262"/>
        <end position="282"/>
    </location>
</feature>
<reference evidence="2" key="2">
    <citation type="journal article" date="2021" name="Microbiome">
        <title>Successional dynamics and alternative stable states in a saline activated sludge microbial community over 9 years.</title>
        <authorList>
            <person name="Wang Y."/>
            <person name="Ye J."/>
            <person name="Ju F."/>
            <person name="Liu L."/>
            <person name="Boyd J.A."/>
            <person name="Deng Y."/>
            <person name="Parks D.H."/>
            <person name="Jiang X."/>
            <person name="Yin X."/>
            <person name="Woodcroft B.J."/>
            <person name="Tyson G.W."/>
            <person name="Hugenholtz P."/>
            <person name="Polz M.F."/>
            <person name="Zhang T."/>
        </authorList>
    </citation>
    <scope>NUCLEOTIDE SEQUENCE</scope>
    <source>
        <strain evidence="2">HKST-UBA80</strain>
    </source>
</reference>
<organism evidence="2 3">
    <name type="scientific">candidate division WWE3 bacterium</name>
    <dbReference type="NCBI Taxonomy" id="2053526"/>
    <lineage>
        <taxon>Bacteria</taxon>
        <taxon>Katanobacteria</taxon>
    </lineage>
</organism>
<keyword evidence="1" id="KW-0812">Transmembrane</keyword>
<feature type="transmembrane region" description="Helical" evidence="1">
    <location>
        <begin position="240"/>
        <end position="255"/>
    </location>
</feature>
<dbReference type="Proteomes" id="UP000714817">
    <property type="component" value="Unassembled WGS sequence"/>
</dbReference>
<keyword evidence="1" id="KW-1133">Transmembrane helix</keyword>
<evidence type="ECO:0008006" key="4">
    <source>
        <dbReference type="Google" id="ProtNLM"/>
    </source>
</evidence>
<accession>A0A955E0I0</accession>
<gene>
    <name evidence="2" type="ORF">KDA10_00855</name>
</gene>